<dbReference type="GO" id="GO:0038203">
    <property type="term" value="P:TORC2 signaling"/>
    <property type="evidence" value="ECO:0007669"/>
    <property type="project" value="TreeGrafter"/>
</dbReference>
<feature type="region of interest" description="Disordered" evidence="1">
    <location>
        <begin position="1"/>
        <end position="57"/>
    </location>
</feature>
<feature type="region of interest" description="Disordered" evidence="1">
    <location>
        <begin position="74"/>
        <end position="96"/>
    </location>
</feature>
<protein>
    <recommendedName>
        <fullName evidence="2">BSD domain-containing protein</fullName>
    </recommendedName>
</protein>
<accession>A0A315URD8</accession>
<dbReference type="Proteomes" id="UP000250572">
    <property type="component" value="Unassembled WGS sequence"/>
</dbReference>
<dbReference type="InterPro" id="IPR035925">
    <property type="entry name" value="BSD_dom_sf"/>
</dbReference>
<reference evidence="3 4" key="1">
    <citation type="journal article" date="2018" name="G3 (Bethesda)">
        <title>A High-Quality Reference Genome for the Invasive Mosquitofish Gambusia affinis Using a Chicago Library.</title>
        <authorList>
            <person name="Hoffberg S.L."/>
            <person name="Troendle N.J."/>
            <person name="Glenn T.C."/>
            <person name="Mahmud O."/>
            <person name="Louha S."/>
            <person name="Chalopin D."/>
            <person name="Bennetzen J.L."/>
            <person name="Mauricio R."/>
        </authorList>
    </citation>
    <scope>NUCLEOTIDE SEQUENCE [LARGE SCALE GENOMIC DNA]</scope>
    <source>
        <strain evidence="3">NE01/NJP1002.9</strain>
        <tissue evidence="3">Muscle</tissue>
    </source>
</reference>
<dbReference type="Pfam" id="PF03909">
    <property type="entry name" value="BSD"/>
    <property type="match status" value="1"/>
</dbReference>
<gene>
    <name evidence="3" type="ORF">CCH79_00011146</name>
</gene>
<dbReference type="PROSITE" id="PS50858">
    <property type="entry name" value="BSD"/>
    <property type="match status" value="1"/>
</dbReference>
<feature type="domain" description="BSD" evidence="2">
    <location>
        <begin position="177"/>
        <end position="229"/>
    </location>
</feature>
<evidence type="ECO:0000256" key="1">
    <source>
        <dbReference type="SAM" id="MobiDB-lite"/>
    </source>
</evidence>
<dbReference type="Gene3D" id="1.10.3970.10">
    <property type="entry name" value="BSD domain"/>
    <property type="match status" value="1"/>
</dbReference>
<dbReference type="PANTHER" id="PTHR16019">
    <property type="entry name" value="SYNAPSE-ASSOCIATED PROTEIN"/>
    <property type="match status" value="1"/>
</dbReference>
<feature type="non-terminal residue" evidence="3">
    <location>
        <position position="426"/>
    </location>
</feature>
<comment type="caution">
    <text evidence="3">The sequence shown here is derived from an EMBL/GenBank/DDBJ whole genome shotgun (WGS) entry which is preliminary data.</text>
</comment>
<dbReference type="EMBL" id="NHOQ01002838">
    <property type="protein sequence ID" value="PWA14365.1"/>
    <property type="molecule type" value="Genomic_DNA"/>
</dbReference>
<name>A0A315URD8_GAMAF</name>
<evidence type="ECO:0000259" key="2">
    <source>
        <dbReference type="PROSITE" id="PS50858"/>
    </source>
</evidence>
<dbReference type="GO" id="GO:0005794">
    <property type="term" value="C:Golgi apparatus"/>
    <property type="evidence" value="ECO:0007669"/>
    <property type="project" value="TreeGrafter"/>
</dbReference>
<dbReference type="GO" id="GO:0045202">
    <property type="term" value="C:synapse"/>
    <property type="evidence" value="ECO:0007669"/>
    <property type="project" value="TreeGrafter"/>
</dbReference>
<dbReference type="PANTHER" id="PTHR16019:SF6">
    <property type="entry name" value="SYNAPSE-ASSOCIATED PROTEIN 1"/>
    <property type="match status" value="1"/>
</dbReference>
<dbReference type="SMART" id="SM00751">
    <property type="entry name" value="BSD"/>
    <property type="match status" value="1"/>
</dbReference>
<feature type="compositionally biased region" description="Polar residues" evidence="1">
    <location>
        <begin position="12"/>
        <end position="24"/>
    </location>
</feature>
<evidence type="ECO:0000313" key="4">
    <source>
        <dbReference type="Proteomes" id="UP000250572"/>
    </source>
</evidence>
<dbReference type="InterPro" id="IPR051494">
    <property type="entry name" value="BSD_domain-containing"/>
</dbReference>
<feature type="non-terminal residue" evidence="3">
    <location>
        <position position="1"/>
    </location>
</feature>
<keyword evidence="4" id="KW-1185">Reference proteome</keyword>
<dbReference type="AlphaFoldDB" id="A0A315URD8"/>
<dbReference type="SUPFAM" id="SSF140383">
    <property type="entry name" value="BSD domain-like"/>
    <property type="match status" value="1"/>
</dbReference>
<feature type="compositionally biased region" description="Basic and acidic residues" evidence="1">
    <location>
        <begin position="1"/>
        <end position="11"/>
    </location>
</feature>
<evidence type="ECO:0000313" key="3">
    <source>
        <dbReference type="EMBL" id="PWA14365.1"/>
    </source>
</evidence>
<proteinExistence type="predicted"/>
<dbReference type="InterPro" id="IPR005607">
    <property type="entry name" value="BSD_dom"/>
</dbReference>
<sequence>ETAECGTKERASSSSDALAQTHQQLHPDGDAGVPAQRQQADVTRNDGGPQQVLHGGGAFKDMLKNWGAWLGKENENDQVKEKRQRVGEKRRDDNPLVYDEEKQTYIAEKDAELSQLLQKTRSLCGSIFNFASKASKTLTESVAETAQGLRKSLEEGKLNEFIDKDKRNFLRNPPAGVQFHFDFEQTHPVALVMLEEDELLRKMRFHLVPKEMTEENFWRNYFYRVSLIKQLAQLTTLTAQQYSECLDSDQTENVEGKISSRLPVSEFVINALKSSTINEEELRKTVLDKTEPKKHEVIPEWERELQEELEEYDVLADAEIHDEAWDREIEEMLNEELLFGQCEIQLSVSTVRYWMLYLVIHSSASQRPWMRIPDTTPTSFRRALLGVQEEYQPVYWSWLEQLIWSEDTNPDSKPRGLWYGHSVEEK</sequence>
<organism evidence="3 4">
    <name type="scientific">Gambusia affinis</name>
    <name type="common">Western mosquitofish</name>
    <name type="synonym">Heterandria affinis</name>
    <dbReference type="NCBI Taxonomy" id="33528"/>
    <lineage>
        <taxon>Eukaryota</taxon>
        <taxon>Metazoa</taxon>
        <taxon>Chordata</taxon>
        <taxon>Craniata</taxon>
        <taxon>Vertebrata</taxon>
        <taxon>Euteleostomi</taxon>
        <taxon>Actinopterygii</taxon>
        <taxon>Neopterygii</taxon>
        <taxon>Teleostei</taxon>
        <taxon>Neoteleostei</taxon>
        <taxon>Acanthomorphata</taxon>
        <taxon>Ovalentaria</taxon>
        <taxon>Atherinomorphae</taxon>
        <taxon>Cyprinodontiformes</taxon>
        <taxon>Poeciliidae</taxon>
        <taxon>Poeciliinae</taxon>
        <taxon>Gambusia</taxon>
    </lineage>
</organism>
<dbReference type="GO" id="GO:0005634">
    <property type="term" value="C:nucleus"/>
    <property type="evidence" value="ECO:0007669"/>
    <property type="project" value="TreeGrafter"/>
</dbReference>
<dbReference type="GO" id="GO:0048172">
    <property type="term" value="P:regulation of short-term neuronal synaptic plasticity"/>
    <property type="evidence" value="ECO:0007669"/>
    <property type="project" value="TreeGrafter"/>
</dbReference>